<evidence type="ECO:0000313" key="9">
    <source>
        <dbReference type="Proteomes" id="UP000012073"/>
    </source>
</evidence>
<reference evidence="9" key="1">
    <citation type="journal article" date="2013" name="Proc. Natl. Acad. Sci. U.S.A.">
        <title>Genome structure and metabolic features in the red seaweed Chondrus crispus shed light on evolution of the Archaeplastida.</title>
        <authorList>
            <person name="Collen J."/>
            <person name="Porcel B."/>
            <person name="Carre W."/>
            <person name="Ball S.G."/>
            <person name="Chaparro C."/>
            <person name="Tonon T."/>
            <person name="Barbeyron T."/>
            <person name="Michel G."/>
            <person name="Noel B."/>
            <person name="Valentin K."/>
            <person name="Elias M."/>
            <person name="Artiguenave F."/>
            <person name="Arun A."/>
            <person name="Aury J.M."/>
            <person name="Barbosa-Neto J.F."/>
            <person name="Bothwell J.H."/>
            <person name="Bouget F.Y."/>
            <person name="Brillet L."/>
            <person name="Cabello-Hurtado F."/>
            <person name="Capella-Gutierrez S."/>
            <person name="Charrier B."/>
            <person name="Cladiere L."/>
            <person name="Cock J.M."/>
            <person name="Coelho S.M."/>
            <person name="Colleoni C."/>
            <person name="Czjzek M."/>
            <person name="Da Silva C."/>
            <person name="Delage L."/>
            <person name="Denoeud F."/>
            <person name="Deschamps P."/>
            <person name="Dittami S.M."/>
            <person name="Gabaldon T."/>
            <person name="Gachon C.M."/>
            <person name="Groisillier A."/>
            <person name="Herve C."/>
            <person name="Jabbari K."/>
            <person name="Katinka M."/>
            <person name="Kloareg B."/>
            <person name="Kowalczyk N."/>
            <person name="Labadie K."/>
            <person name="Leblanc C."/>
            <person name="Lopez P.J."/>
            <person name="McLachlan D.H."/>
            <person name="Meslet-Cladiere L."/>
            <person name="Moustafa A."/>
            <person name="Nehr Z."/>
            <person name="Nyvall Collen P."/>
            <person name="Panaud O."/>
            <person name="Partensky F."/>
            <person name="Poulain J."/>
            <person name="Rensing S.A."/>
            <person name="Rousvoal S."/>
            <person name="Samson G."/>
            <person name="Symeonidi A."/>
            <person name="Weissenbach J."/>
            <person name="Zambounis A."/>
            <person name="Wincker P."/>
            <person name="Boyen C."/>
        </authorList>
    </citation>
    <scope>NUCLEOTIDE SEQUENCE [LARGE SCALE GENOMIC DNA]</scope>
    <source>
        <strain evidence="9">cv. Stackhouse</strain>
    </source>
</reference>
<dbReference type="GO" id="GO:0008270">
    <property type="term" value="F:zinc ion binding"/>
    <property type="evidence" value="ECO:0007669"/>
    <property type="project" value="UniProtKB-KW"/>
</dbReference>
<dbReference type="CDD" id="cd16464">
    <property type="entry name" value="RING-H2_Pirh2-like"/>
    <property type="match status" value="1"/>
</dbReference>
<keyword evidence="3" id="KW-0862">Zinc</keyword>
<dbReference type="OMA" id="KLYPCRL"/>
<evidence type="ECO:0000313" key="8">
    <source>
        <dbReference type="EMBL" id="CDF35751.1"/>
    </source>
</evidence>
<evidence type="ECO:0000256" key="1">
    <source>
        <dbReference type="ARBA" id="ARBA00022723"/>
    </source>
</evidence>
<dbReference type="SMART" id="SM00184">
    <property type="entry name" value="RING"/>
    <property type="match status" value="1"/>
</dbReference>
<feature type="domain" description="RING-type" evidence="5">
    <location>
        <begin position="157"/>
        <end position="198"/>
    </location>
</feature>
<evidence type="ECO:0000259" key="7">
    <source>
        <dbReference type="PROSITE" id="PS51270"/>
    </source>
</evidence>
<dbReference type="Gramene" id="CDF35751">
    <property type="protein sequence ID" value="CDF35751"/>
    <property type="gene ID" value="CHC_T00004207001"/>
</dbReference>
<dbReference type="Pfam" id="PF05495">
    <property type="entry name" value="zf-CHY"/>
    <property type="match status" value="1"/>
</dbReference>
<dbReference type="PROSITE" id="PS51270">
    <property type="entry name" value="ZF_CTCHY"/>
    <property type="match status" value="1"/>
</dbReference>
<dbReference type="AlphaFoldDB" id="R7QE64"/>
<feature type="domain" description="CTCHY-type" evidence="7">
    <location>
        <begin position="90"/>
        <end position="156"/>
    </location>
</feature>
<name>R7QE64_CHOCR</name>
<organism evidence="8 9">
    <name type="scientific">Chondrus crispus</name>
    <name type="common">Carrageen Irish moss</name>
    <name type="synonym">Polymorpha crispa</name>
    <dbReference type="NCBI Taxonomy" id="2769"/>
    <lineage>
        <taxon>Eukaryota</taxon>
        <taxon>Rhodophyta</taxon>
        <taxon>Florideophyceae</taxon>
        <taxon>Rhodymeniophycidae</taxon>
        <taxon>Gigartinales</taxon>
        <taxon>Gigartinaceae</taxon>
        <taxon>Chondrus</taxon>
    </lineage>
</organism>
<protein>
    <submittedName>
        <fullName evidence="8">Uncharacterized protein</fullName>
    </submittedName>
</protein>
<keyword evidence="9" id="KW-1185">Reference proteome</keyword>
<dbReference type="PhylomeDB" id="R7QE64"/>
<accession>R7QE64</accession>
<dbReference type="SUPFAM" id="SSF161219">
    <property type="entry name" value="CHY zinc finger-like"/>
    <property type="match status" value="1"/>
</dbReference>
<evidence type="ECO:0000256" key="4">
    <source>
        <dbReference type="PROSITE-ProRule" id="PRU00601"/>
    </source>
</evidence>
<dbReference type="Pfam" id="PF13639">
    <property type="entry name" value="zf-RING_2"/>
    <property type="match status" value="1"/>
</dbReference>
<dbReference type="GO" id="GO:0005634">
    <property type="term" value="C:nucleus"/>
    <property type="evidence" value="ECO:0007669"/>
    <property type="project" value="TreeGrafter"/>
</dbReference>
<proteinExistence type="predicted"/>
<evidence type="ECO:0000259" key="5">
    <source>
        <dbReference type="PROSITE" id="PS50089"/>
    </source>
</evidence>
<dbReference type="Gene3D" id="2.20.28.10">
    <property type="match status" value="1"/>
</dbReference>
<dbReference type="SUPFAM" id="SSF161245">
    <property type="entry name" value="Zinc hairpin stack"/>
    <property type="match status" value="1"/>
</dbReference>
<dbReference type="InterPro" id="IPR037275">
    <property type="entry name" value="Znf_CTCHY_sf"/>
</dbReference>
<dbReference type="PROSITE" id="PS51266">
    <property type="entry name" value="ZF_CHY"/>
    <property type="match status" value="1"/>
</dbReference>
<dbReference type="GO" id="GO:0016567">
    <property type="term" value="P:protein ubiquitination"/>
    <property type="evidence" value="ECO:0007669"/>
    <property type="project" value="TreeGrafter"/>
</dbReference>
<dbReference type="InterPro" id="IPR013083">
    <property type="entry name" value="Znf_RING/FYVE/PHD"/>
</dbReference>
<keyword evidence="2 4" id="KW-0863">Zinc-finger</keyword>
<dbReference type="InterPro" id="IPR037274">
    <property type="entry name" value="Znf_CHY_sf"/>
</dbReference>
<dbReference type="EMBL" id="HG001744">
    <property type="protein sequence ID" value="CDF35751.1"/>
    <property type="molecule type" value="Genomic_DNA"/>
</dbReference>
<dbReference type="OrthoDB" id="411372at2759"/>
<gene>
    <name evidence="8" type="ORF">CHC_T00004207001</name>
</gene>
<sequence>MEESVRRLFGKQYQVAKRDADGLLGCKHYARACKLKAKCCDLVVACRFCHDEEMGDDHEMDRFATERIVCMRCWKDQPVAARCVDCSAQFAHWFCKHCRFFENTPTKKVYHCDLCNICRLGEGLGIDNFHCHKCDACVSLESKSRHRCIGKALHANCPVCTGYLFTSTEPVVFMRCGHTMHSECFRQYTTRRFQCPLCMHSIVDMKKRFEYIDECVRNEPMPSEFHRKRSRILCNDCGNKCVAKYHFEHHKCDNDRCSSYNTRVLEEFDVPQEHHHSFYHASGEETAETMPHLPRDTVSALRLDEGGPNVVPCSVGAPSHGSTPDPS</sequence>
<dbReference type="GO" id="GO:0061630">
    <property type="term" value="F:ubiquitin protein ligase activity"/>
    <property type="evidence" value="ECO:0007669"/>
    <property type="project" value="TreeGrafter"/>
</dbReference>
<evidence type="ECO:0000259" key="6">
    <source>
        <dbReference type="PROSITE" id="PS51266"/>
    </source>
</evidence>
<dbReference type="PANTHER" id="PTHR21319:SF0">
    <property type="entry name" value="AND RING FINGER DOMAIN PROTEIN, PUTATIVE (AFU_ORTHOLOGUE AFUA_1G08900)-RELATED"/>
    <property type="match status" value="1"/>
</dbReference>
<dbReference type="Gene3D" id="3.30.40.10">
    <property type="entry name" value="Zinc/RING finger domain, C3HC4 (zinc finger)"/>
    <property type="match status" value="1"/>
</dbReference>
<dbReference type="GeneID" id="17323286"/>
<dbReference type="InterPro" id="IPR017921">
    <property type="entry name" value="Znf_CTCHY"/>
</dbReference>
<dbReference type="InterPro" id="IPR008913">
    <property type="entry name" value="Znf_CHY"/>
</dbReference>
<dbReference type="Proteomes" id="UP000012073">
    <property type="component" value="Unassembled WGS sequence"/>
</dbReference>
<dbReference type="STRING" id="2769.R7QE64"/>
<evidence type="ECO:0000256" key="3">
    <source>
        <dbReference type="ARBA" id="ARBA00022833"/>
    </source>
</evidence>
<dbReference type="InterPro" id="IPR001841">
    <property type="entry name" value="Znf_RING"/>
</dbReference>
<dbReference type="SUPFAM" id="SSF57850">
    <property type="entry name" value="RING/U-box"/>
    <property type="match status" value="1"/>
</dbReference>
<dbReference type="KEGG" id="ccp:CHC_T00004207001"/>
<dbReference type="PANTHER" id="PTHR21319">
    <property type="entry name" value="RING FINGER AND CHY ZINC FINGER DOMAIN-CONTAINING PROTEIN 1"/>
    <property type="match status" value="1"/>
</dbReference>
<dbReference type="GO" id="GO:0006511">
    <property type="term" value="P:ubiquitin-dependent protein catabolic process"/>
    <property type="evidence" value="ECO:0007669"/>
    <property type="project" value="TreeGrafter"/>
</dbReference>
<dbReference type="Pfam" id="PF14599">
    <property type="entry name" value="zinc_ribbon_6"/>
    <property type="match status" value="1"/>
</dbReference>
<feature type="domain" description="CHY-type" evidence="6">
    <location>
        <begin position="19"/>
        <end position="88"/>
    </location>
</feature>
<dbReference type="RefSeq" id="XP_005715570.1">
    <property type="nucleotide sequence ID" value="XM_005715513.1"/>
</dbReference>
<evidence type="ECO:0000256" key="2">
    <source>
        <dbReference type="ARBA" id="ARBA00022771"/>
    </source>
</evidence>
<keyword evidence="1" id="KW-0479">Metal-binding</keyword>
<dbReference type="InterPro" id="IPR039512">
    <property type="entry name" value="RCHY1_zinc-ribbon"/>
</dbReference>
<dbReference type="PROSITE" id="PS50089">
    <property type="entry name" value="ZF_RING_2"/>
    <property type="match status" value="1"/>
</dbReference>